<proteinExistence type="predicted"/>
<dbReference type="EMBL" id="JMSN01000020">
    <property type="protein sequence ID" value="KDN49949.1"/>
    <property type="molecule type" value="Genomic_DNA"/>
</dbReference>
<feature type="coiled-coil region" evidence="1">
    <location>
        <begin position="1157"/>
        <end position="1198"/>
    </location>
</feature>
<dbReference type="RefSeq" id="XP_013244463.1">
    <property type="nucleotide sequence ID" value="XM_013389009.1"/>
</dbReference>
<feature type="region of interest" description="Disordered" evidence="2">
    <location>
        <begin position="1549"/>
        <end position="1656"/>
    </location>
</feature>
<feature type="compositionally biased region" description="Polar residues" evidence="2">
    <location>
        <begin position="220"/>
        <end position="234"/>
    </location>
</feature>
<keyword evidence="4" id="KW-1185">Reference proteome</keyword>
<name>A0A066WFV3_TILAU</name>
<feature type="coiled-coil region" evidence="1">
    <location>
        <begin position="827"/>
        <end position="893"/>
    </location>
</feature>
<feature type="compositionally biased region" description="Polar residues" evidence="2">
    <location>
        <begin position="1590"/>
        <end position="1603"/>
    </location>
</feature>
<reference evidence="3 4" key="1">
    <citation type="submission" date="2014-05" db="EMBL/GenBank/DDBJ databases">
        <title>Draft genome sequence of a rare smut relative, Tilletiaria anomala UBC 951.</title>
        <authorList>
            <consortium name="DOE Joint Genome Institute"/>
            <person name="Toome M."/>
            <person name="Kuo A."/>
            <person name="Henrissat B."/>
            <person name="Lipzen A."/>
            <person name="Tritt A."/>
            <person name="Yoshinaga Y."/>
            <person name="Zane M."/>
            <person name="Barry K."/>
            <person name="Grigoriev I.V."/>
            <person name="Spatafora J.W."/>
            <person name="Aimea M.C."/>
        </authorList>
    </citation>
    <scope>NUCLEOTIDE SEQUENCE [LARGE SCALE GENOMIC DNA]</scope>
    <source>
        <strain evidence="3 4">UBC 951</strain>
    </source>
</reference>
<feature type="compositionally biased region" description="Low complexity" evidence="2">
    <location>
        <begin position="1549"/>
        <end position="1567"/>
    </location>
</feature>
<feature type="coiled-coil region" evidence="1">
    <location>
        <begin position="246"/>
        <end position="287"/>
    </location>
</feature>
<dbReference type="STRING" id="1037660.A0A066WFV3"/>
<sequence>MAFFGGDDPEVAKLKKLIGQKDLTLSNVESERNSLVAQLAEAKSRAHEALAKLAHEEERSLNLDRALAKTKSDLEASLLKSTNLASVLEAAKAREAEALKRDKLSEREKERFDYGRNLEVEQERKVLEDRVKSLERQVQEKDEELRNSQYWPVQGSRARSGTRGVDPAAKLLALENQLLTLEFENEKLRKATSELPVLPPARAPMASPAGKLPRGRRPRSSSVTGASSLGVGSSSDLHSIRVAGELESLRTTLAEVQSELEVATGKWQKAEKDKMKAENEAIAAERTGKKRVDEVKEELVECKMELKWRIEELQDLHKEKDLLKEEFETVQMLHTRQNSSHSAGAAEMKDLLSKVAALEQQLDDKEKQLERASAYLLTAQDRNSDLQAQVARSEPQPAESAAESAMTLNTQPPSLFTSSSSSSLNTFAGASNDRAIRDLKRQLASRERELEALQESLKESEDALEKAQAQLEARVNSDVDAEGVQGLVSSNELDGLREQVARMQAESQHLQHMLDTAERERDAARTELVQLRSASENTSVNKDELEQLESQVQELMTEREQVRSQLREANREIAMLKDEFGVEVGDNGTVANAVASEEDAEGTDTLKAQLATLSEHISAAVEERDAAIIAKGALEAELTAIKSTCESHVSELQTLTNSIASLQEDLQHQKAEASEAMTMANEKLEQQHILLKAVNEEKDRLLDAIDHYESVVRAKDDEVDRLGQALKVYDAEAAARGSDDAVTREKLHEEIERRDNQIADLLQTLWKREDMMKVSKRKLHTLADALSTTMVFGTDSDWSIYMGGQSVVDISVSDTLRPDDSVEREFEENLLDEIDNIRNTFDHLERMVELQRAEMELKIKSLDAELQEQKEVATRLRQDVANVIATNESAQAQALDAQNTSDLNRRASKALHLFRDLQAKQAQLVDVESKQRAVAEVKSEMHKTKQLQNAVHRHATQQSDTHTAWKQLLSDVPCLSDHIDSLLVPTGAGAEEKHFLTRIRELEAKLLRRVEQIGLEQFKLRQVEAELHRVKTQLELSQNDAQENDEDLKAAQSDIVDLQQRLASSGHDAQEQIESLNVQLEEREKAVAAIRLQYEQTLTNVSQLTETLESAQACIQDLQAGKEAAEGELQHRVGAHVEIEAKLTSLREKEQQLQFSLTRSEESITALQSQLDALSQSKEQLLAENGSLQMAKEAAEADAKVALESLVLAQQDATAAQRALEEVKASSEAVRQHHAEASSTQEELKTQLDSMRASQMAAEAAREAAETAQQVAQLQLSDAEARLLHLEQAHSEEKLKLSKSIERLEAEVRALGELQDKIASLQAEQESAPQRINDIVGQAVAEAISAEAEKRKEAAAELSSVQAALVTAQAEHLQLRSFVTTRENELADLKFRLQESDEKYWNTKEELATLQEREEQLQEGQQDLERLRKELGGHERLITDQLIMREVLEKELGQAEADLLSAKEALEGAGTERAKLASERDELASHLKEEQAQKADILERISILEAELEEKANEIEENDTQVFELKRDNKKLMSKVRLQDERIRQLIASSTSASGSHAGGSTSIASAKIRSGEVTSSVAPVTGRKRSNPDEAQNSHQAETNGEPTVRAVYMPKSPSKNTATHRKQGSSSGSSSAARVERKHRPMETSQPATLGRTASAGVEVQVSCASSPVKGNKDPFTAPAPTTINTAAALSAKNPNATTISATNSLVACEKQDAVTMRTPEMDRSLRSGAQSAIAASGKSPYEVQTTLSLAASAGTHALRARLAMARGTGRG</sequence>
<organism evidence="3 4">
    <name type="scientific">Tilletiaria anomala (strain ATCC 24038 / CBS 436.72 / UBC 951)</name>
    <dbReference type="NCBI Taxonomy" id="1037660"/>
    <lineage>
        <taxon>Eukaryota</taxon>
        <taxon>Fungi</taxon>
        <taxon>Dikarya</taxon>
        <taxon>Basidiomycota</taxon>
        <taxon>Ustilaginomycotina</taxon>
        <taxon>Exobasidiomycetes</taxon>
        <taxon>Georgefischeriales</taxon>
        <taxon>Tilletiariaceae</taxon>
        <taxon>Tilletiaria</taxon>
    </lineage>
</organism>
<feature type="region of interest" description="Disordered" evidence="2">
    <location>
        <begin position="199"/>
        <end position="234"/>
    </location>
</feature>
<comment type="caution">
    <text evidence="3">The sequence shown here is derived from an EMBL/GenBank/DDBJ whole genome shotgun (WGS) entry which is preliminary data.</text>
</comment>
<dbReference type="GeneID" id="25264090"/>
<accession>A0A066WFV3</accession>
<keyword evidence="1" id="KW-0175">Coiled coil</keyword>
<dbReference type="PANTHER" id="PTHR18937">
    <property type="entry name" value="STRUCTURAL MAINTENANCE OF CHROMOSOMES SMC FAMILY MEMBER"/>
    <property type="match status" value="1"/>
</dbReference>
<protein>
    <submittedName>
        <fullName evidence="3">Uncharacterized protein</fullName>
    </submittedName>
</protein>
<evidence type="ECO:0000313" key="3">
    <source>
        <dbReference type="EMBL" id="KDN49949.1"/>
    </source>
</evidence>
<feature type="coiled-coil region" evidence="1">
    <location>
        <begin position="313"/>
        <end position="382"/>
    </location>
</feature>
<dbReference type="HOGENOM" id="CLU_238752_0_0_1"/>
<dbReference type="InParanoid" id="A0A066WFV3"/>
<dbReference type="OMA" id="EQAHTDQ"/>
<evidence type="ECO:0000256" key="1">
    <source>
        <dbReference type="SAM" id="Coils"/>
    </source>
</evidence>
<evidence type="ECO:0000256" key="2">
    <source>
        <dbReference type="SAM" id="MobiDB-lite"/>
    </source>
</evidence>
<feature type="coiled-coil region" evidence="1">
    <location>
        <begin position="1351"/>
        <end position="1528"/>
    </location>
</feature>
<evidence type="ECO:0000313" key="4">
    <source>
        <dbReference type="Proteomes" id="UP000027361"/>
    </source>
</evidence>
<feature type="coiled-coil region" evidence="1">
    <location>
        <begin position="25"/>
        <end position="59"/>
    </location>
</feature>
<dbReference type="OrthoDB" id="10255344at2759"/>
<feature type="coiled-coil region" evidence="1">
    <location>
        <begin position="117"/>
        <end position="144"/>
    </location>
</feature>
<feature type="region of interest" description="Disordered" evidence="2">
    <location>
        <begin position="386"/>
        <end position="405"/>
    </location>
</feature>
<gene>
    <name evidence="3" type="ORF">K437DRAFT_255211</name>
</gene>
<feature type="coiled-coil region" evidence="1">
    <location>
        <begin position="645"/>
        <end position="711"/>
    </location>
</feature>
<feature type="coiled-coil region" evidence="1">
    <location>
        <begin position="1257"/>
        <end position="1324"/>
    </location>
</feature>
<feature type="coiled-coil region" evidence="1">
    <location>
        <begin position="436"/>
        <end position="579"/>
    </location>
</feature>
<dbReference type="Proteomes" id="UP000027361">
    <property type="component" value="Unassembled WGS sequence"/>
</dbReference>
<feature type="coiled-coil region" evidence="1">
    <location>
        <begin position="1020"/>
        <end position="1128"/>
    </location>
</feature>
<feature type="compositionally biased region" description="Low complexity" evidence="2">
    <location>
        <begin position="391"/>
        <end position="405"/>
    </location>
</feature>